<dbReference type="InterPro" id="IPR036724">
    <property type="entry name" value="Cobalamin-bd_sf"/>
</dbReference>
<dbReference type="Gene3D" id="3.40.50.280">
    <property type="entry name" value="Cobalamin-binding domain"/>
    <property type="match status" value="1"/>
</dbReference>
<dbReference type="PROSITE" id="PS51332">
    <property type="entry name" value="B12_BINDING"/>
    <property type="match status" value="1"/>
</dbReference>
<organism evidence="2 3">
    <name type="scientific">Lacimonas salitolerans</name>
    <dbReference type="NCBI Taxonomy" id="1323750"/>
    <lineage>
        <taxon>Bacteria</taxon>
        <taxon>Pseudomonadati</taxon>
        <taxon>Pseudomonadota</taxon>
        <taxon>Alphaproteobacteria</taxon>
        <taxon>Rhodobacterales</taxon>
        <taxon>Paracoccaceae</taxon>
        <taxon>Lacimonas</taxon>
    </lineage>
</organism>
<dbReference type="SUPFAM" id="SSF52242">
    <property type="entry name" value="Cobalamin (vitamin B12)-binding domain"/>
    <property type="match status" value="1"/>
</dbReference>
<feature type="domain" description="B12-binding" evidence="1">
    <location>
        <begin position="143"/>
        <end position="271"/>
    </location>
</feature>
<dbReference type="RefSeq" id="WP_379918421.1">
    <property type="nucleotide sequence ID" value="NZ_JBHUDD010000157.1"/>
</dbReference>
<gene>
    <name evidence="2" type="ORF">ACFTOW_18285</name>
</gene>
<reference evidence="3" key="1">
    <citation type="journal article" date="2019" name="Int. J. Syst. Evol. Microbiol.">
        <title>The Global Catalogue of Microorganisms (GCM) 10K type strain sequencing project: providing services to taxonomists for standard genome sequencing and annotation.</title>
        <authorList>
            <consortium name="The Broad Institute Genomics Platform"/>
            <consortium name="The Broad Institute Genome Sequencing Center for Infectious Disease"/>
            <person name="Wu L."/>
            <person name="Ma J."/>
        </authorList>
    </citation>
    <scope>NUCLEOTIDE SEQUENCE [LARGE SCALE GENOMIC DNA]</scope>
    <source>
        <strain evidence="3">CGMCC 1.12477</strain>
    </source>
</reference>
<keyword evidence="3" id="KW-1185">Reference proteome</keyword>
<comment type="caution">
    <text evidence="2">The sequence shown here is derived from an EMBL/GenBank/DDBJ whole genome shotgun (WGS) entry which is preliminary data.</text>
</comment>
<evidence type="ECO:0000259" key="1">
    <source>
        <dbReference type="PROSITE" id="PS51332"/>
    </source>
</evidence>
<protein>
    <submittedName>
        <fullName evidence="2">B12-binding domain-containing protein</fullName>
    </submittedName>
</protein>
<sequence length="271" mass="29602">MTSFDDEFLRKSQERVSALQERFSQGALEDLAREVMTRMAKRGQTGQPAKSANPEPADIDALCHALVAQTPMGANAMMMDLQAEGYSLDLLYSRYLAPAAERLGAMWDTDDLTFIQVTLGVGRIYDLVRLLRDQLPPTRITRAEPVLFASVPGDQHGVGIEMAAELFRQHGWDVRLLVGASHDQILAEIDRVACLVLGLSSGGRETAEALARLIHAVRVVHPKLYIIVSGRIVLDEPDLVDLIGPDSVAATVDDALATMERLLGDTNRVGC</sequence>
<dbReference type="Proteomes" id="UP001597186">
    <property type="component" value="Unassembled WGS sequence"/>
</dbReference>
<accession>A0ABW4EN12</accession>
<evidence type="ECO:0000313" key="2">
    <source>
        <dbReference type="EMBL" id="MFD1511334.1"/>
    </source>
</evidence>
<dbReference type="InterPro" id="IPR006158">
    <property type="entry name" value="Cobalamin-bd"/>
</dbReference>
<name>A0ABW4EN12_9RHOB</name>
<proteinExistence type="predicted"/>
<evidence type="ECO:0000313" key="3">
    <source>
        <dbReference type="Proteomes" id="UP001597186"/>
    </source>
</evidence>
<dbReference type="Pfam" id="PF02310">
    <property type="entry name" value="B12-binding"/>
    <property type="match status" value="1"/>
</dbReference>
<dbReference type="EMBL" id="JBHUDD010000157">
    <property type="protein sequence ID" value="MFD1511334.1"/>
    <property type="molecule type" value="Genomic_DNA"/>
</dbReference>